<evidence type="ECO:0000259" key="5">
    <source>
        <dbReference type="PROSITE" id="PS51007"/>
    </source>
</evidence>
<dbReference type="PANTHER" id="PTHR35889">
    <property type="entry name" value="CYCLOINULO-OLIGOSACCHARIDE FRUCTANOTRANSFERASE-RELATED"/>
    <property type="match status" value="1"/>
</dbReference>
<evidence type="ECO:0000256" key="4">
    <source>
        <dbReference type="SAM" id="MobiDB-lite"/>
    </source>
</evidence>
<sequence length="972" mass="106650">MNRDEDIAKLLEGCLSKEDEAALAQDAGVQMELKKQIALDAALKVLLEDKKVMAGLGESILASLKAAPVSRLEQEILAATLGAAKRGKGGRTRRAAPVWAMLPRWTTAAAAVFMGGMAGSLLWPEAVLRLELGPVIVQRTGEPFLMHGVLIAGLPAPAPALPPEVAPEMPAPPVQEMVLPKVSIAAAPPAAAPVEVPPAPVPVPKEVAESSPLPPAMPQPVPMVEVLEAKLPVPMRLTSKPGPEVPADVALTSLQRVDFERHVLPILQRSCFECHSGKLKKPKGGIRLDDLAAIREKSRTDNLLFPHKPDRSTLVRSHTLPADHEEAMPPKDESTPLTSEEKGLIHRWVEEGADFGEWTSERAKEVQISTQNEAVDTAQVQATARRIDELLRQDLARHGQEPRALAAESTWLRRVYLDLVGRIPTAPEASRFLKDKQADKRARLVDELLASNGHVSHMFNYWSGLLRARDELAEGVKGDFYLAWIKQSVRDNKPYDQWARELISPEGYGWRAPAAGYYLRDGVNRAANIESTATLFLGTQISCAQCHDHPYDRWTRKDYHQFMAWTSGIQTATEETSVGQVEAKAVQEAAERYDRMAMNRADPERRARYERVSDAIQALQKAAGGTGVTNGEGSPALLPDDYQYSDGKPGEALPAAVLYGETPKGQTRAADTLAAWVTAPDNARFSLTLANRLWERLFGQPFAGPVDHVREVADCDNPDLAQYLVHVVRQSRYDVRQILRILCLTQAYQQEAGLPVEDPTVAYRFPGPVVRRLSAEQVWDSMMALAVDDLDVKLNFDPPEVAKLEAAAAAKKTSEVTQVAKQMAGEEEREMKAEQRRARLRGDMAQEFAGGGLERASELPQPTPDGHFLRMFGQGSRDFIGDAWSASTVPQALLMLNSDFFDHVARSGSPLSDSLRASSNARDVARSAFMTVLTREPTAAELDDCLDILGETRNAKTLARTLLSTAEFVFQK</sequence>
<feature type="region of interest" description="Disordered" evidence="4">
    <location>
        <begin position="320"/>
        <end position="339"/>
    </location>
</feature>
<evidence type="ECO:0000313" key="6">
    <source>
        <dbReference type="EMBL" id="GAA5142062.1"/>
    </source>
</evidence>
<dbReference type="InterPro" id="IPR009056">
    <property type="entry name" value="Cyt_c-like_dom"/>
</dbReference>
<evidence type="ECO:0000256" key="1">
    <source>
        <dbReference type="ARBA" id="ARBA00022723"/>
    </source>
</evidence>
<dbReference type="Pfam" id="PF07583">
    <property type="entry name" value="PSCyt2"/>
    <property type="match status" value="1"/>
</dbReference>
<gene>
    <name evidence="6" type="ORF">GCM10023213_27350</name>
</gene>
<dbReference type="Proteomes" id="UP001499852">
    <property type="component" value="Unassembled WGS sequence"/>
</dbReference>
<feature type="compositionally biased region" description="Basic and acidic residues" evidence="4">
    <location>
        <begin position="321"/>
        <end position="339"/>
    </location>
</feature>
<keyword evidence="3" id="KW-0349">Heme</keyword>
<name>A0ABP9PAU1_9BACT</name>
<reference evidence="7" key="1">
    <citation type="journal article" date="2019" name="Int. J. Syst. Evol. Microbiol.">
        <title>The Global Catalogue of Microorganisms (GCM) 10K type strain sequencing project: providing services to taxonomists for standard genome sequencing and annotation.</title>
        <authorList>
            <consortium name="The Broad Institute Genomics Platform"/>
            <consortium name="The Broad Institute Genome Sequencing Center for Infectious Disease"/>
            <person name="Wu L."/>
            <person name="Ma J."/>
        </authorList>
    </citation>
    <scope>NUCLEOTIDE SEQUENCE [LARGE SCALE GENOMIC DNA]</scope>
    <source>
        <strain evidence="7">JCM 18053</strain>
    </source>
</reference>
<keyword evidence="7" id="KW-1185">Reference proteome</keyword>
<evidence type="ECO:0000313" key="7">
    <source>
        <dbReference type="Proteomes" id="UP001499852"/>
    </source>
</evidence>
<dbReference type="EMBL" id="BAABIA010000005">
    <property type="protein sequence ID" value="GAA5142062.1"/>
    <property type="molecule type" value="Genomic_DNA"/>
</dbReference>
<dbReference type="Pfam" id="PF07587">
    <property type="entry name" value="PSD1"/>
    <property type="match status" value="1"/>
</dbReference>
<feature type="domain" description="Cytochrome c" evidence="5">
    <location>
        <begin position="527"/>
        <end position="728"/>
    </location>
</feature>
<comment type="caution">
    <text evidence="6">The sequence shown here is derived from an EMBL/GenBank/DDBJ whole genome shotgun (WGS) entry which is preliminary data.</text>
</comment>
<accession>A0ABP9PAU1</accession>
<keyword evidence="2 3" id="KW-0408">Iron</keyword>
<evidence type="ECO:0000256" key="3">
    <source>
        <dbReference type="PROSITE-ProRule" id="PRU00433"/>
    </source>
</evidence>
<dbReference type="InterPro" id="IPR022655">
    <property type="entry name" value="DUF1553"/>
</dbReference>
<evidence type="ECO:0000256" key="2">
    <source>
        <dbReference type="ARBA" id="ARBA00023004"/>
    </source>
</evidence>
<organism evidence="6 7">
    <name type="scientific">Prosthecobacter algae</name>
    <dbReference type="NCBI Taxonomy" id="1144682"/>
    <lineage>
        <taxon>Bacteria</taxon>
        <taxon>Pseudomonadati</taxon>
        <taxon>Verrucomicrobiota</taxon>
        <taxon>Verrucomicrobiia</taxon>
        <taxon>Verrucomicrobiales</taxon>
        <taxon>Verrucomicrobiaceae</taxon>
        <taxon>Prosthecobacter</taxon>
    </lineage>
</organism>
<dbReference type="PANTHER" id="PTHR35889:SF3">
    <property type="entry name" value="F-BOX DOMAIN-CONTAINING PROTEIN"/>
    <property type="match status" value="1"/>
</dbReference>
<dbReference type="Pfam" id="PF07635">
    <property type="entry name" value="PSCyt1"/>
    <property type="match status" value="1"/>
</dbReference>
<dbReference type="InterPro" id="IPR011429">
    <property type="entry name" value="Cyt_c_Planctomycete-type"/>
</dbReference>
<keyword evidence="1 3" id="KW-0479">Metal-binding</keyword>
<protein>
    <recommendedName>
        <fullName evidence="5">Cytochrome c domain-containing protein</fullName>
    </recommendedName>
</protein>
<proteinExistence type="predicted"/>
<dbReference type="InterPro" id="IPR011444">
    <property type="entry name" value="DUF1549"/>
</dbReference>
<dbReference type="PROSITE" id="PS51007">
    <property type="entry name" value="CYTC"/>
    <property type="match status" value="1"/>
</dbReference>
<dbReference type="RefSeq" id="WP_345736931.1">
    <property type="nucleotide sequence ID" value="NZ_BAABIA010000005.1"/>
</dbReference>